<evidence type="ECO:0000256" key="6">
    <source>
        <dbReference type="RuleBase" id="RU000682"/>
    </source>
</evidence>
<keyword evidence="10" id="KW-1185">Reference proteome</keyword>
<dbReference type="GO" id="GO:0000981">
    <property type="term" value="F:DNA-binding transcription factor activity, RNA polymerase II-specific"/>
    <property type="evidence" value="ECO:0007669"/>
    <property type="project" value="InterPro"/>
</dbReference>
<evidence type="ECO:0000313" key="9">
    <source>
        <dbReference type="EMBL" id="KAJ7340061.1"/>
    </source>
</evidence>
<dbReference type="SUPFAM" id="SSF46689">
    <property type="entry name" value="Homeodomain-like"/>
    <property type="match status" value="1"/>
</dbReference>
<dbReference type="InterPro" id="IPR001356">
    <property type="entry name" value="HD"/>
</dbReference>
<feature type="DNA-binding region" description="Homeobox" evidence="5">
    <location>
        <begin position="80"/>
        <end position="139"/>
    </location>
</feature>
<dbReference type="CDD" id="cd00086">
    <property type="entry name" value="homeodomain"/>
    <property type="match status" value="1"/>
</dbReference>
<dbReference type="Pfam" id="PF00046">
    <property type="entry name" value="Homeodomain"/>
    <property type="match status" value="1"/>
</dbReference>
<dbReference type="Gene3D" id="1.10.10.60">
    <property type="entry name" value="Homeodomain-like"/>
    <property type="match status" value="1"/>
</dbReference>
<feature type="region of interest" description="Disordered" evidence="7">
    <location>
        <begin position="31"/>
        <end position="87"/>
    </location>
</feature>
<dbReference type="PANTHER" id="PTHR24340">
    <property type="entry name" value="HOMEOBOX PROTEIN NKX"/>
    <property type="match status" value="1"/>
</dbReference>
<dbReference type="GO" id="GO:0005634">
    <property type="term" value="C:nucleus"/>
    <property type="evidence" value="ECO:0007669"/>
    <property type="project" value="UniProtKB-SubCell"/>
</dbReference>
<dbReference type="GO" id="GO:0030154">
    <property type="term" value="P:cell differentiation"/>
    <property type="evidence" value="ECO:0007669"/>
    <property type="project" value="TreeGrafter"/>
</dbReference>
<evidence type="ECO:0000256" key="1">
    <source>
        <dbReference type="ARBA" id="ARBA00004123"/>
    </source>
</evidence>
<organism evidence="9 10">
    <name type="scientific">Desmophyllum pertusum</name>
    <dbReference type="NCBI Taxonomy" id="174260"/>
    <lineage>
        <taxon>Eukaryota</taxon>
        <taxon>Metazoa</taxon>
        <taxon>Cnidaria</taxon>
        <taxon>Anthozoa</taxon>
        <taxon>Hexacorallia</taxon>
        <taxon>Scleractinia</taxon>
        <taxon>Caryophylliina</taxon>
        <taxon>Caryophylliidae</taxon>
        <taxon>Desmophyllum</taxon>
    </lineage>
</organism>
<evidence type="ECO:0000313" key="10">
    <source>
        <dbReference type="Proteomes" id="UP001163046"/>
    </source>
</evidence>
<reference evidence="9" key="1">
    <citation type="submission" date="2023-01" db="EMBL/GenBank/DDBJ databases">
        <title>Genome assembly of the deep-sea coral Lophelia pertusa.</title>
        <authorList>
            <person name="Herrera S."/>
            <person name="Cordes E."/>
        </authorList>
    </citation>
    <scope>NUCLEOTIDE SEQUENCE</scope>
    <source>
        <strain evidence="9">USNM1676648</strain>
        <tissue evidence="9">Polyp</tissue>
    </source>
</reference>
<evidence type="ECO:0000256" key="3">
    <source>
        <dbReference type="ARBA" id="ARBA00023155"/>
    </source>
</evidence>
<dbReference type="PROSITE" id="PS50071">
    <property type="entry name" value="HOMEOBOX_2"/>
    <property type="match status" value="1"/>
</dbReference>
<protein>
    <recommendedName>
        <fullName evidence="8">Homeobox domain-containing protein</fullName>
    </recommendedName>
</protein>
<comment type="caution">
    <text evidence="9">The sequence shown here is derived from an EMBL/GenBank/DDBJ whole genome shotgun (WGS) entry which is preliminary data.</text>
</comment>
<name>A0A9W9YGC1_9CNID</name>
<dbReference type="SMART" id="SM00389">
    <property type="entry name" value="HOX"/>
    <property type="match status" value="1"/>
</dbReference>
<accession>A0A9W9YGC1</accession>
<evidence type="ECO:0000256" key="7">
    <source>
        <dbReference type="SAM" id="MobiDB-lite"/>
    </source>
</evidence>
<keyword evidence="3 5" id="KW-0371">Homeobox</keyword>
<dbReference type="InterPro" id="IPR050394">
    <property type="entry name" value="Homeobox_NK-like"/>
</dbReference>
<keyword evidence="4 5" id="KW-0539">Nucleus</keyword>
<dbReference type="InterPro" id="IPR009057">
    <property type="entry name" value="Homeodomain-like_sf"/>
</dbReference>
<proteinExistence type="predicted"/>
<feature type="compositionally biased region" description="Low complexity" evidence="7">
    <location>
        <begin position="78"/>
        <end position="87"/>
    </location>
</feature>
<dbReference type="InterPro" id="IPR017970">
    <property type="entry name" value="Homeobox_CS"/>
</dbReference>
<keyword evidence="2 5" id="KW-0238">DNA-binding</keyword>
<evidence type="ECO:0000256" key="5">
    <source>
        <dbReference type="PROSITE-ProRule" id="PRU00108"/>
    </source>
</evidence>
<dbReference type="Proteomes" id="UP001163046">
    <property type="component" value="Unassembled WGS sequence"/>
</dbReference>
<comment type="subcellular location">
    <subcellularLocation>
        <location evidence="1 5 6">Nucleus</location>
    </subcellularLocation>
</comment>
<evidence type="ECO:0000259" key="8">
    <source>
        <dbReference type="PROSITE" id="PS50071"/>
    </source>
</evidence>
<sequence>MTDLEDSFVWKESHKGCKDELLTVKLTPECETKENCQPSPDSSNSPQQTAVDQISASTQVYHGDVKDVDGQGGPGYPSRSSRSRSSFSVEQVLHLERVFERQKYLGSRDRQRLAVQLQMTETQVKTWFQNRRMKQKRKRAEDAERRVKLSFLSSLAHTIHNGHHGYQPDYESSRHPTYTDTPLVLRSELPSKYACPPASPWSSLRMPYYPPLPPPYWGRYQGPY</sequence>
<evidence type="ECO:0000256" key="2">
    <source>
        <dbReference type="ARBA" id="ARBA00023125"/>
    </source>
</evidence>
<dbReference type="EMBL" id="MU827778">
    <property type="protein sequence ID" value="KAJ7340061.1"/>
    <property type="molecule type" value="Genomic_DNA"/>
</dbReference>
<feature type="compositionally biased region" description="Polar residues" evidence="7">
    <location>
        <begin position="49"/>
        <end position="60"/>
    </location>
</feature>
<evidence type="ECO:0000256" key="4">
    <source>
        <dbReference type="ARBA" id="ARBA00023242"/>
    </source>
</evidence>
<gene>
    <name evidence="9" type="ORF">OS493_002784</name>
</gene>
<dbReference type="PROSITE" id="PS00027">
    <property type="entry name" value="HOMEOBOX_1"/>
    <property type="match status" value="1"/>
</dbReference>
<feature type="domain" description="Homeobox" evidence="8">
    <location>
        <begin position="78"/>
        <end position="138"/>
    </location>
</feature>
<dbReference type="PRINTS" id="PR00024">
    <property type="entry name" value="HOMEOBOX"/>
</dbReference>
<dbReference type="InterPro" id="IPR020479">
    <property type="entry name" value="HD_metazoa"/>
</dbReference>
<dbReference type="GO" id="GO:0000978">
    <property type="term" value="F:RNA polymerase II cis-regulatory region sequence-specific DNA binding"/>
    <property type="evidence" value="ECO:0007669"/>
    <property type="project" value="TreeGrafter"/>
</dbReference>
<dbReference type="OrthoDB" id="5981035at2759"/>
<feature type="compositionally biased region" description="Low complexity" evidence="7">
    <location>
        <begin position="37"/>
        <end position="48"/>
    </location>
</feature>
<dbReference type="AlphaFoldDB" id="A0A9W9YGC1"/>